<evidence type="ECO:0000313" key="4">
    <source>
        <dbReference type="EMBL" id="OEG12113.1"/>
    </source>
</evidence>
<protein>
    <recommendedName>
        <fullName evidence="3">WxL domain-containing protein</fullName>
    </recommendedName>
</protein>
<dbReference type="OrthoDB" id="2180080at2"/>
<dbReference type="EMBL" id="MIJZ01000012">
    <property type="protein sequence ID" value="OEG12113.1"/>
    <property type="molecule type" value="Genomic_DNA"/>
</dbReference>
<keyword evidence="5" id="KW-1185">Reference proteome</keyword>
<evidence type="ECO:0000313" key="5">
    <source>
        <dbReference type="Proteomes" id="UP000094068"/>
    </source>
</evidence>
<comment type="caution">
    <text evidence="4">The sequence shown here is derived from an EMBL/GenBank/DDBJ whole genome shotgun (WGS) entry which is preliminary data.</text>
</comment>
<accession>A0A1E5GHB1</accession>
<feature type="signal peptide" evidence="2">
    <location>
        <begin position="1"/>
        <end position="26"/>
    </location>
</feature>
<keyword evidence="2" id="KW-0732">Signal</keyword>
<evidence type="ECO:0000256" key="2">
    <source>
        <dbReference type="SAM" id="SignalP"/>
    </source>
</evidence>
<dbReference type="InterPro" id="IPR027994">
    <property type="entry name" value="WxL_dom"/>
</dbReference>
<dbReference type="RefSeq" id="WP_069645944.1">
    <property type="nucleotide sequence ID" value="NZ_MIJZ01000012.1"/>
</dbReference>
<organism evidence="4 5">
    <name type="scientific">Enterococcus ureasiticus</name>
    <dbReference type="NCBI Taxonomy" id="903984"/>
    <lineage>
        <taxon>Bacteria</taxon>
        <taxon>Bacillati</taxon>
        <taxon>Bacillota</taxon>
        <taxon>Bacilli</taxon>
        <taxon>Lactobacillales</taxon>
        <taxon>Enterococcaceae</taxon>
        <taxon>Enterococcus</taxon>
    </lineage>
</organism>
<proteinExistence type="predicted"/>
<feature type="region of interest" description="Disordered" evidence="1">
    <location>
        <begin position="46"/>
        <end position="80"/>
    </location>
</feature>
<feature type="chain" id="PRO_5009177441" description="WxL domain-containing protein" evidence="2">
    <location>
        <begin position="27"/>
        <end position="293"/>
    </location>
</feature>
<sequence>MKKMTLLSLGIISFSALTLGASAAFAEEEVTNPNPEAKSDATVLFEADETGKPPVVPPTDGNDKDGEIDETETDGNTGNGTASFNILVSNFRFNDRADDDGEGDIENFTKFKPIKLSGNGMKLWAKGTQLGVKFKDDEDTTIYKNVPNFVQVVDNRGKMSGWNLSVTATPFSGKNEADMTITLQGAVLSLNNLNLKGPTGVAAPSILHQGVEIGTDSKTLLSADQSVAQENKQGTGSWSLKFGNEETIAPNNYATLVPDTGVQLDIPASAQPQAGVEYKSELTWILADGPVSE</sequence>
<evidence type="ECO:0000259" key="3">
    <source>
        <dbReference type="Pfam" id="PF13731"/>
    </source>
</evidence>
<name>A0A1E5GHB1_9ENTE</name>
<dbReference type="AlphaFoldDB" id="A0A1E5GHB1"/>
<gene>
    <name evidence="4" type="ORF">BCR21_07705</name>
</gene>
<reference evidence="5" key="1">
    <citation type="submission" date="2016-09" db="EMBL/GenBank/DDBJ databases">
        <authorList>
            <person name="Gulvik C.A."/>
        </authorList>
    </citation>
    <scope>NUCLEOTIDE SEQUENCE [LARGE SCALE GENOMIC DNA]</scope>
    <source>
        <strain evidence="5">DSM 23328</strain>
    </source>
</reference>
<evidence type="ECO:0000256" key="1">
    <source>
        <dbReference type="SAM" id="MobiDB-lite"/>
    </source>
</evidence>
<dbReference type="STRING" id="903984.BCR21_07705"/>
<dbReference type="Pfam" id="PF13731">
    <property type="entry name" value="WxL"/>
    <property type="match status" value="1"/>
</dbReference>
<feature type="domain" description="WxL" evidence="3">
    <location>
        <begin position="36"/>
        <end position="290"/>
    </location>
</feature>
<dbReference type="Proteomes" id="UP000094068">
    <property type="component" value="Unassembled WGS sequence"/>
</dbReference>